<dbReference type="RefSeq" id="WP_025408721.1">
    <property type="nucleotide sequence ID" value="NZ_CP005754.1"/>
</dbReference>
<keyword evidence="5 8" id="KW-0564">Palmitate</keyword>
<keyword evidence="9" id="KW-0614">Plasmid</keyword>
<dbReference type="AlphaFoldDB" id="W5T2C2"/>
<comment type="subcellular location">
    <subcellularLocation>
        <location evidence="2 8">Cell outer membrane</location>
        <topology evidence="2 8">Lipid-anchor</topology>
    </subcellularLocation>
</comment>
<gene>
    <name evidence="9" type="ORF">BCO_0114809</name>
</gene>
<dbReference type="OrthoDB" id="352883at2"/>
<dbReference type="SUPFAM" id="SSF74748">
    <property type="entry name" value="Variable surface antigen VlsE"/>
    <property type="match status" value="1"/>
</dbReference>
<dbReference type="EMBL" id="CP005754">
    <property type="protein sequence ID" value="AHH11461.1"/>
    <property type="molecule type" value="Genomic_DNA"/>
</dbReference>
<keyword evidence="3" id="KW-0732">Signal</keyword>
<dbReference type="HOGENOM" id="CLU_054711_2_0_12"/>
<evidence type="ECO:0000256" key="8">
    <source>
        <dbReference type="RuleBase" id="RU363105"/>
    </source>
</evidence>
<organism evidence="9">
    <name type="scientific">Borrelia coriaceae ATCC 43381</name>
    <dbReference type="NCBI Taxonomy" id="1408429"/>
    <lineage>
        <taxon>Bacteria</taxon>
        <taxon>Pseudomonadati</taxon>
        <taxon>Spirochaetota</taxon>
        <taxon>Spirochaetia</taxon>
        <taxon>Spirochaetales</taxon>
        <taxon>Borreliaceae</taxon>
        <taxon>Borrelia</taxon>
    </lineage>
</organism>
<name>W5T2C2_9SPIR</name>
<dbReference type="GO" id="GO:0009279">
    <property type="term" value="C:cell outer membrane"/>
    <property type="evidence" value="ECO:0007669"/>
    <property type="project" value="UniProtKB-SubCell"/>
</dbReference>
<evidence type="ECO:0000256" key="5">
    <source>
        <dbReference type="ARBA" id="ARBA00023139"/>
    </source>
</evidence>
<evidence type="ECO:0000313" key="9">
    <source>
        <dbReference type="EMBL" id="AHH11461.1"/>
    </source>
</evidence>
<evidence type="ECO:0000256" key="7">
    <source>
        <dbReference type="ARBA" id="ARBA00023288"/>
    </source>
</evidence>
<dbReference type="Pfam" id="PF00921">
    <property type="entry name" value="Lipoprotein_2"/>
    <property type="match status" value="1"/>
</dbReference>
<protein>
    <recommendedName>
        <fullName evidence="8">Variable large protein</fullName>
    </recommendedName>
</protein>
<geneLocation type="plasmid" evidence="9">
    <name>unnamed</name>
</geneLocation>
<dbReference type="InterPro" id="IPR000680">
    <property type="entry name" value="Borrelia_lipo"/>
</dbReference>
<evidence type="ECO:0000256" key="1">
    <source>
        <dbReference type="ARBA" id="ARBA00003932"/>
    </source>
</evidence>
<comment type="function">
    <text evidence="1 8">The Vlp and Vsp proteins are antigenically distinct proteins, only one vlp or vsp gene is transcriptionally active at any one time. Switching between these genes is a mechanism of host immune response evasion.</text>
</comment>
<sequence>MKINIKNIKVRNICATLFISLFLSCNNGMEDLEKKNQFLSSLANLGNDFLSIFTSFGDSLGGVLAFDKTTTKCKVGDYFKKVKETVEGIKGKLNTIVENMKKEGNPNLSGTETAVNNLVTNTLDKIIKGAETVSEALKGVDASELIGNVAPGGASGNAKGAAGDGVNSLVNGIKSIVGVVLKDRGDPIAGDNKKAETLEARNGTDGEAGKLFSTDNAGAAADNAKKAAADAATKAVGAVTGADILQAMIKDNGDAAALAKSKSNNAQINNGLDNKNDAIIAGAIVLRAMAKGGKFANTSHSATLEAVDVVKGAAVSAVTKVLDTLTMAIRKTIDKGLKTVKEAMNISSEAAPIISEAVTVVK</sequence>
<dbReference type="PROSITE" id="PS51257">
    <property type="entry name" value="PROKAR_LIPOPROTEIN"/>
    <property type="match status" value="1"/>
</dbReference>
<evidence type="ECO:0000256" key="6">
    <source>
        <dbReference type="ARBA" id="ARBA00023237"/>
    </source>
</evidence>
<reference evidence="9" key="1">
    <citation type="submission" date="2013-04" db="EMBL/GenBank/DDBJ databases">
        <title>Comparative Genomics of Relapsing Fever Spirochetes.</title>
        <authorList>
            <person name="Schwan T.G."/>
            <person name="Raffel S.J."/>
            <person name="Porcella S.F."/>
            <person name="Martens C.A."/>
            <person name="Bruno D.P."/>
            <person name="Ricklefs S.M."/>
            <person name="Barbian K.B."/>
        </authorList>
    </citation>
    <scope>NUCLEOTIDE SEQUENCE</scope>
    <source>
        <strain evidence="9">Co53</strain>
        <plasmid evidence="9">unnamed</plasmid>
    </source>
</reference>
<keyword evidence="7 8" id="KW-0449">Lipoprotein</keyword>
<evidence type="ECO:0000256" key="2">
    <source>
        <dbReference type="ARBA" id="ARBA00004459"/>
    </source>
</evidence>
<keyword evidence="4 8" id="KW-0472">Membrane</keyword>
<evidence type="ECO:0000256" key="4">
    <source>
        <dbReference type="ARBA" id="ARBA00023136"/>
    </source>
</evidence>
<keyword evidence="6 8" id="KW-0998">Cell outer membrane</keyword>
<evidence type="ECO:0000256" key="3">
    <source>
        <dbReference type="ARBA" id="ARBA00022729"/>
    </source>
</evidence>
<accession>W5T2C2</accession>
<proteinExistence type="predicted"/>